<comment type="caution">
    <text evidence="1">The sequence shown here is derived from an EMBL/GenBank/DDBJ whole genome shotgun (WGS) entry which is preliminary data.</text>
</comment>
<reference evidence="1 2" key="1">
    <citation type="submission" date="2023-11" db="EMBL/GenBank/DDBJ databases">
        <title>Draft genome sequence and annotation of the polyextremotolerant black yeast-like fungus Aureobasidium pullulans NRRL 62042.</title>
        <authorList>
            <person name="Dielentheis-Frenken M.R.E."/>
            <person name="Wibberg D."/>
            <person name="Blank L.M."/>
            <person name="Tiso T."/>
        </authorList>
    </citation>
    <scope>NUCLEOTIDE SEQUENCE [LARGE SCALE GENOMIC DNA]</scope>
    <source>
        <strain evidence="1 2">NRRL 62042</strain>
    </source>
</reference>
<keyword evidence="2" id="KW-1185">Reference proteome</keyword>
<sequence>MAAISRDVLYHVSAYLDHRDLCNFSLVNQQCYYFSKKHLYRDIVIKFSSPKTLNLAVEAWDRILQRTHSFQHVQHVKILPSDGDFQPTLREFTDCGDDPAQTWRYCLVHNDDSTPVCQDSEWHALSCLIKNLPTLHQLTWACTEQIPASILRYINHSRPHLQLYMRSFRLRCLCRPAAEPIVFDPYEIELATSPCLYSLTKAYDYRGNPHADHNQDAIIDMLAGAAPNLREINIFLRPETNYSWNLQALQGLRHIYQPNSLPASSPPCLGALKSLKLVADDPSSVIQQWNLKTDFQCLESLEVYDSLYDDALLWLASRRLSALKHVAFSIDFEESDTDTPEAANMFILSLESLKSLKLRGPFELRMLLPTFDHCGHRLRRLLLASPEIQPRAESFASVDFILALREKCPRLEELALSVMRSQGDISEVAIYRALGTLRCTGKIYLAVYCPQPFPMSFETNDQFDEFCSSGQTIDGETQAGLDRALINHAFDEKLARSIFHTISKSKSAFSYPLERLSLRVQKADSYRALRDLFTYIGRSWTCIRNERDDRPHDCYISEYDPKDKLDREYIETWNSYSDKMEDSIISQALYRVWPAARAGDWKQEWHSFPLAGSTLHSNILAPPA</sequence>
<proteinExistence type="predicted"/>
<dbReference type="Gene3D" id="3.80.10.10">
    <property type="entry name" value="Ribonuclease Inhibitor"/>
    <property type="match status" value="1"/>
</dbReference>
<name>A0ABR0TUG6_AURPU</name>
<accession>A0ABR0TUG6</accession>
<dbReference type="CDD" id="cd09917">
    <property type="entry name" value="F-box_SF"/>
    <property type="match status" value="1"/>
</dbReference>
<dbReference type="Proteomes" id="UP001341245">
    <property type="component" value="Unassembled WGS sequence"/>
</dbReference>
<gene>
    <name evidence="1" type="ORF">QM012_000022</name>
</gene>
<evidence type="ECO:0000313" key="2">
    <source>
        <dbReference type="Proteomes" id="UP001341245"/>
    </source>
</evidence>
<organism evidence="1 2">
    <name type="scientific">Aureobasidium pullulans</name>
    <name type="common">Black yeast</name>
    <name type="synonym">Pullularia pullulans</name>
    <dbReference type="NCBI Taxonomy" id="5580"/>
    <lineage>
        <taxon>Eukaryota</taxon>
        <taxon>Fungi</taxon>
        <taxon>Dikarya</taxon>
        <taxon>Ascomycota</taxon>
        <taxon>Pezizomycotina</taxon>
        <taxon>Dothideomycetes</taxon>
        <taxon>Dothideomycetidae</taxon>
        <taxon>Dothideales</taxon>
        <taxon>Saccotheciaceae</taxon>
        <taxon>Aureobasidium</taxon>
    </lineage>
</organism>
<evidence type="ECO:0000313" key="1">
    <source>
        <dbReference type="EMBL" id="KAK6008119.1"/>
    </source>
</evidence>
<evidence type="ECO:0008006" key="3">
    <source>
        <dbReference type="Google" id="ProtNLM"/>
    </source>
</evidence>
<protein>
    <recommendedName>
        <fullName evidence="3">F-box domain-containing protein</fullName>
    </recommendedName>
</protein>
<dbReference type="InterPro" id="IPR032675">
    <property type="entry name" value="LRR_dom_sf"/>
</dbReference>
<dbReference type="EMBL" id="JASGXD010000001">
    <property type="protein sequence ID" value="KAK6008119.1"/>
    <property type="molecule type" value="Genomic_DNA"/>
</dbReference>